<dbReference type="EMBL" id="MZ501267">
    <property type="protein sequence ID" value="QZA70614.1"/>
    <property type="molecule type" value="Genomic_DNA"/>
</dbReference>
<evidence type="ECO:0000256" key="1">
    <source>
        <dbReference type="SAM" id="Phobius"/>
    </source>
</evidence>
<keyword evidence="1" id="KW-1133">Transmembrane helix</keyword>
<protein>
    <submittedName>
        <fullName evidence="2">Uncharacterized protein</fullName>
    </submittedName>
</protein>
<keyword evidence="3" id="KW-1185">Reference proteome</keyword>
<keyword evidence="1" id="KW-0812">Transmembrane</keyword>
<feature type="transmembrane region" description="Helical" evidence="1">
    <location>
        <begin position="60"/>
        <end position="78"/>
    </location>
</feature>
<dbReference type="KEGG" id="vg:77944019"/>
<dbReference type="RefSeq" id="YP_010667891.1">
    <property type="nucleotide sequence ID" value="NC_070952.1"/>
</dbReference>
<dbReference type="GeneID" id="77944019"/>
<keyword evidence="1" id="KW-0472">Membrane</keyword>
<organism evidence="2 3">
    <name type="scientific">Erwinia phage AH04</name>
    <dbReference type="NCBI Taxonomy" id="2869569"/>
    <lineage>
        <taxon>Viruses</taxon>
        <taxon>Duplodnaviria</taxon>
        <taxon>Heunggongvirae</taxon>
        <taxon>Uroviricota</taxon>
        <taxon>Caudoviricetes</taxon>
        <taxon>Chimalliviridae</taxon>
        <taxon>Meadowvirus</taxon>
        <taxon>Meadowvirus AH04</taxon>
    </lineage>
</organism>
<sequence>MAPALKVRTKYEVKPWDRIPVVLRALSGFNSCLTVSVMSVVFIWSVHLSVTTGKATWPEFMTGLLMIIGPIIITINFVNAKSIISTIVGVTDEVEGRPIGDSTVIPTQPSVMVASATGIVSQHDIAFEREIVGPTTVLLRAIAGTVSTHVICFCSLLFTWTIHDSMIAGNSLPGDAQLFMVVIGPIITSWNFVRANATLNAVIKGTSAINVWRDRLANMLSTQK</sequence>
<dbReference type="Proteomes" id="UP000827517">
    <property type="component" value="Segment"/>
</dbReference>
<name>A0AAE7X1J6_9CAUD</name>
<gene>
    <name evidence="2" type="primary">137</name>
    <name evidence="2" type="ORF">AH04_137</name>
</gene>
<proteinExistence type="predicted"/>
<feature type="transmembrane region" description="Helical" evidence="1">
    <location>
        <begin position="137"/>
        <end position="162"/>
    </location>
</feature>
<accession>A0AAE7X1J6</accession>
<feature type="transmembrane region" description="Helical" evidence="1">
    <location>
        <begin position="21"/>
        <end position="48"/>
    </location>
</feature>
<feature type="transmembrane region" description="Helical" evidence="1">
    <location>
        <begin position="174"/>
        <end position="193"/>
    </location>
</feature>
<reference evidence="2" key="1">
    <citation type="submission" date="2021-07" db="EMBL/GenBank/DDBJ databases">
        <authorList>
            <person name="Roth S.J."/>
            <person name="Krukonis G.P."/>
            <person name="Delesalle V.A."/>
        </authorList>
    </citation>
    <scope>NUCLEOTIDE SEQUENCE</scope>
</reference>
<evidence type="ECO:0000313" key="2">
    <source>
        <dbReference type="EMBL" id="QZA70614.1"/>
    </source>
</evidence>
<evidence type="ECO:0000313" key="3">
    <source>
        <dbReference type="Proteomes" id="UP000827517"/>
    </source>
</evidence>